<evidence type="ECO:0000256" key="5">
    <source>
        <dbReference type="ARBA" id="ARBA00022475"/>
    </source>
</evidence>
<comment type="similarity">
    <text evidence="3">Belongs to the etk/wzc family.</text>
</comment>
<dbReference type="Pfam" id="PF13807">
    <property type="entry name" value="GNVR"/>
    <property type="match status" value="1"/>
</dbReference>
<protein>
    <recommendedName>
        <fullName evidence="4">non-specific protein-tyrosine kinase</fullName>
        <ecNumber evidence="4">2.7.10.2</ecNumber>
    </recommendedName>
</protein>
<keyword evidence="14" id="KW-0829">Tyrosine-protein kinase</keyword>
<evidence type="ECO:0000256" key="13">
    <source>
        <dbReference type="ARBA" id="ARBA00023136"/>
    </source>
</evidence>
<keyword evidence="12 16" id="KW-1133">Transmembrane helix</keyword>
<keyword evidence="8 16" id="KW-0812">Transmembrane</keyword>
<evidence type="ECO:0000256" key="1">
    <source>
        <dbReference type="ARBA" id="ARBA00004429"/>
    </source>
</evidence>
<dbReference type="PANTHER" id="PTHR32309">
    <property type="entry name" value="TYROSINE-PROTEIN KINASE"/>
    <property type="match status" value="1"/>
</dbReference>
<evidence type="ECO:0000256" key="16">
    <source>
        <dbReference type="SAM" id="Phobius"/>
    </source>
</evidence>
<evidence type="ECO:0000256" key="3">
    <source>
        <dbReference type="ARBA" id="ARBA00008883"/>
    </source>
</evidence>
<evidence type="ECO:0000256" key="11">
    <source>
        <dbReference type="ARBA" id="ARBA00022840"/>
    </source>
</evidence>
<dbReference type="RefSeq" id="WP_196079728.1">
    <property type="nucleotide sequence ID" value="NZ_JADPVI010000002.1"/>
</dbReference>
<proteinExistence type="inferred from homology"/>
<dbReference type="Pfam" id="PF02706">
    <property type="entry name" value="Wzz"/>
    <property type="match status" value="1"/>
</dbReference>
<sequence>MSQFSSSEVETSKDVSLNDVIKPYLQRWLWFAISLLLFILLAFFYIKKTTAVYNTKSTILIKDAKKSGGEFAVLSDLSGLNSMGTNSIENEVEVLKSKKMMREVVTKLGLQTSLSAKDGLKQKELYKETAPLLIQLVNEKNFDDPVVPVEVEINDDKIKLTSANLTSPITTTFNKTINLPFANIIIQKNPKYIPAKKGRLEDLTFGYSSTEATVSSFQKMTNIKLVNKDATVIELSMNYPNRVKAKDVINKLVQVYNADAINDKNSESMKTKNFIDDRISIIANELGEVEGQKERFKVANKITDLAAEASISLNNSAGARAQLLEIETQLQLSNDLASYLSKQGTNQTLPSNIGLSNQTAGSNIITYNQLVLERNRLLENATSQNPIVEDLTKQINILRRSISDGLVKSRDALLLTRNQIQDQQNVVNSKITKIPTQEKLFRSIERQQQIKESLYLLLLQKREETAIALAVTAPKAKIVDYAFSSDSAVSPKKLMTLLVAIFFGLAFPFAYIYIKELLNNRIRSKKDIEKLSHISIMGELPKIGRGEAELVGKNDISSMSEAFRILITNMNYMLPKKDTSKVIFVTSTIKGEGKTFTSVNLALTLANASRKVIVIGSDIRNPQLQRYDPSKKRSIGLSEYLYDESMQLEDIIHLSFFNDHCDVIYSGSIPPNPTDLLSNGRYEKLIEQLKLEYDYIILDTAPLMLVTDTFLISQMADATLYVVRSEFTEKTLIDFANKQVDAKKINNVGFVLNDVSKNNFGYGNKYGYGYAAEEKSFFQKLKERF</sequence>
<evidence type="ECO:0000259" key="19">
    <source>
        <dbReference type="Pfam" id="PF13807"/>
    </source>
</evidence>
<dbReference type="NCBIfam" id="TIGR01007">
    <property type="entry name" value="eps_fam"/>
    <property type="match status" value="1"/>
</dbReference>
<organism evidence="20 21">
    <name type="scientific">Kaistella gelatinilytica</name>
    <dbReference type="NCBI Taxonomy" id="2787636"/>
    <lineage>
        <taxon>Bacteria</taxon>
        <taxon>Pseudomonadati</taxon>
        <taxon>Bacteroidota</taxon>
        <taxon>Flavobacteriia</taxon>
        <taxon>Flavobacteriales</taxon>
        <taxon>Weeksellaceae</taxon>
        <taxon>Chryseobacterium group</taxon>
        <taxon>Kaistella</taxon>
    </lineage>
</organism>
<evidence type="ECO:0000256" key="8">
    <source>
        <dbReference type="ARBA" id="ARBA00022692"/>
    </source>
</evidence>
<evidence type="ECO:0000256" key="2">
    <source>
        <dbReference type="ARBA" id="ARBA00007316"/>
    </source>
</evidence>
<evidence type="ECO:0000256" key="14">
    <source>
        <dbReference type="ARBA" id="ARBA00023137"/>
    </source>
</evidence>
<evidence type="ECO:0000256" key="12">
    <source>
        <dbReference type="ARBA" id="ARBA00022989"/>
    </source>
</evidence>
<dbReference type="Gene3D" id="3.40.50.300">
    <property type="entry name" value="P-loop containing nucleotide triphosphate hydrolases"/>
    <property type="match status" value="1"/>
</dbReference>
<comment type="caution">
    <text evidence="20">The sequence shown here is derived from an EMBL/GenBank/DDBJ whole genome shotgun (WGS) entry which is preliminary data.</text>
</comment>
<keyword evidence="6" id="KW-0997">Cell inner membrane</keyword>
<evidence type="ECO:0000256" key="4">
    <source>
        <dbReference type="ARBA" id="ARBA00011903"/>
    </source>
</evidence>
<keyword evidence="5" id="KW-1003">Cell membrane</keyword>
<keyword evidence="9" id="KW-0547">Nucleotide-binding</keyword>
<evidence type="ECO:0000256" key="7">
    <source>
        <dbReference type="ARBA" id="ARBA00022679"/>
    </source>
</evidence>
<evidence type="ECO:0000256" key="10">
    <source>
        <dbReference type="ARBA" id="ARBA00022777"/>
    </source>
</evidence>
<feature type="transmembrane region" description="Helical" evidence="16">
    <location>
        <begin position="494"/>
        <end position="514"/>
    </location>
</feature>
<dbReference type="InterPro" id="IPR050445">
    <property type="entry name" value="Bact_polysacc_biosynth/exp"/>
</dbReference>
<accession>A0ABS0FC40</accession>
<dbReference type="InterPro" id="IPR032807">
    <property type="entry name" value="GNVR"/>
</dbReference>
<reference evidence="20 21" key="1">
    <citation type="submission" date="2020-11" db="EMBL/GenBank/DDBJ databases">
        <title>Kaistella gelatinilytica sp. nov., a flavobacterium isolated from Antarctic Soil.</title>
        <authorList>
            <person name="Li J."/>
        </authorList>
    </citation>
    <scope>NUCLEOTIDE SEQUENCE [LARGE SCALE GENOMIC DNA]</scope>
    <source>
        <strain evidence="20 21">G5-32</strain>
    </source>
</reference>
<feature type="domain" description="Tyrosine-protein kinase G-rich" evidence="19">
    <location>
        <begin position="436"/>
        <end position="516"/>
    </location>
</feature>
<dbReference type="Pfam" id="PF13614">
    <property type="entry name" value="AAA_31"/>
    <property type="match status" value="1"/>
</dbReference>
<dbReference type="EC" id="2.7.10.2" evidence="4"/>
<evidence type="ECO:0000256" key="6">
    <source>
        <dbReference type="ARBA" id="ARBA00022519"/>
    </source>
</evidence>
<evidence type="ECO:0000313" key="21">
    <source>
        <dbReference type="Proteomes" id="UP000660070"/>
    </source>
</evidence>
<dbReference type="Proteomes" id="UP000660070">
    <property type="component" value="Unassembled WGS sequence"/>
</dbReference>
<comment type="similarity">
    <text evidence="2">Belongs to the CpsD/CapB family.</text>
</comment>
<dbReference type="EMBL" id="JADPVI010000002">
    <property type="protein sequence ID" value="MBF8457217.1"/>
    <property type="molecule type" value="Genomic_DNA"/>
</dbReference>
<dbReference type="PANTHER" id="PTHR32309:SF13">
    <property type="entry name" value="FERRIC ENTEROBACTIN TRANSPORT PROTEIN FEPE"/>
    <property type="match status" value="1"/>
</dbReference>
<dbReference type="InterPro" id="IPR005702">
    <property type="entry name" value="Wzc-like_C"/>
</dbReference>
<name>A0ABS0FC40_9FLAO</name>
<feature type="transmembrane region" description="Helical" evidence="16">
    <location>
        <begin position="28"/>
        <end position="46"/>
    </location>
</feature>
<feature type="domain" description="Polysaccharide chain length determinant N-terminal" evidence="17">
    <location>
        <begin position="18"/>
        <end position="108"/>
    </location>
</feature>
<comment type="catalytic activity">
    <reaction evidence="15">
        <text>L-tyrosyl-[protein] + ATP = O-phospho-L-tyrosyl-[protein] + ADP + H(+)</text>
        <dbReference type="Rhea" id="RHEA:10596"/>
        <dbReference type="Rhea" id="RHEA-COMP:10136"/>
        <dbReference type="Rhea" id="RHEA-COMP:20101"/>
        <dbReference type="ChEBI" id="CHEBI:15378"/>
        <dbReference type="ChEBI" id="CHEBI:30616"/>
        <dbReference type="ChEBI" id="CHEBI:46858"/>
        <dbReference type="ChEBI" id="CHEBI:61978"/>
        <dbReference type="ChEBI" id="CHEBI:456216"/>
        <dbReference type="EC" id="2.7.10.2"/>
    </reaction>
</comment>
<dbReference type="SUPFAM" id="SSF52540">
    <property type="entry name" value="P-loop containing nucleoside triphosphate hydrolases"/>
    <property type="match status" value="1"/>
</dbReference>
<keyword evidence="7 20" id="KW-0808">Transferase</keyword>
<evidence type="ECO:0000259" key="18">
    <source>
        <dbReference type="Pfam" id="PF13614"/>
    </source>
</evidence>
<feature type="domain" description="AAA" evidence="18">
    <location>
        <begin position="581"/>
        <end position="722"/>
    </location>
</feature>
<keyword evidence="10" id="KW-0418">Kinase</keyword>
<dbReference type="InterPro" id="IPR003856">
    <property type="entry name" value="LPS_length_determ_N"/>
</dbReference>
<gene>
    <name evidence="20" type="ORF">IV494_08475</name>
</gene>
<dbReference type="InterPro" id="IPR025669">
    <property type="entry name" value="AAA_dom"/>
</dbReference>
<dbReference type="GO" id="GO:0004715">
    <property type="term" value="F:non-membrane spanning protein tyrosine kinase activity"/>
    <property type="evidence" value="ECO:0007669"/>
    <property type="project" value="UniProtKB-EC"/>
</dbReference>
<keyword evidence="21" id="KW-1185">Reference proteome</keyword>
<dbReference type="CDD" id="cd05387">
    <property type="entry name" value="BY-kinase"/>
    <property type="match status" value="1"/>
</dbReference>
<evidence type="ECO:0000313" key="20">
    <source>
        <dbReference type="EMBL" id="MBF8457217.1"/>
    </source>
</evidence>
<keyword evidence="11" id="KW-0067">ATP-binding</keyword>
<dbReference type="InterPro" id="IPR027417">
    <property type="entry name" value="P-loop_NTPase"/>
</dbReference>
<evidence type="ECO:0000256" key="15">
    <source>
        <dbReference type="ARBA" id="ARBA00051245"/>
    </source>
</evidence>
<keyword evidence="13 16" id="KW-0472">Membrane</keyword>
<comment type="subcellular location">
    <subcellularLocation>
        <location evidence="1">Cell inner membrane</location>
        <topology evidence="1">Multi-pass membrane protein</topology>
    </subcellularLocation>
</comment>
<evidence type="ECO:0000259" key="17">
    <source>
        <dbReference type="Pfam" id="PF02706"/>
    </source>
</evidence>
<evidence type="ECO:0000256" key="9">
    <source>
        <dbReference type="ARBA" id="ARBA00022741"/>
    </source>
</evidence>